<keyword evidence="2" id="KW-1185">Reference proteome</keyword>
<gene>
    <name evidence="1" type="ORF">Enr10x_07730</name>
</gene>
<evidence type="ECO:0000313" key="2">
    <source>
        <dbReference type="Proteomes" id="UP000315647"/>
    </source>
</evidence>
<name>A0A517Q1H3_9PLAN</name>
<dbReference type="AlphaFoldDB" id="A0A517Q1H3"/>
<evidence type="ECO:0000313" key="1">
    <source>
        <dbReference type="EMBL" id="QDT25477.1"/>
    </source>
</evidence>
<dbReference type="EMBL" id="CP037421">
    <property type="protein sequence ID" value="QDT25477.1"/>
    <property type="molecule type" value="Genomic_DNA"/>
</dbReference>
<protein>
    <submittedName>
        <fullName evidence="1">Uncharacterized protein</fullName>
    </submittedName>
</protein>
<reference evidence="1 2" key="1">
    <citation type="submission" date="2019-03" db="EMBL/GenBank/DDBJ databases">
        <title>Deep-cultivation of Planctomycetes and their phenomic and genomic characterization uncovers novel biology.</title>
        <authorList>
            <person name="Wiegand S."/>
            <person name="Jogler M."/>
            <person name="Boedeker C."/>
            <person name="Pinto D."/>
            <person name="Vollmers J."/>
            <person name="Rivas-Marin E."/>
            <person name="Kohn T."/>
            <person name="Peeters S.H."/>
            <person name="Heuer A."/>
            <person name="Rast P."/>
            <person name="Oberbeckmann S."/>
            <person name="Bunk B."/>
            <person name="Jeske O."/>
            <person name="Meyerdierks A."/>
            <person name="Storesund J.E."/>
            <person name="Kallscheuer N."/>
            <person name="Luecker S."/>
            <person name="Lage O.M."/>
            <person name="Pohl T."/>
            <person name="Merkel B.J."/>
            <person name="Hornburger P."/>
            <person name="Mueller R.-W."/>
            <person name="Bruemmer F."/>
            <person name="Labrenz M."/>
            <person name="Spormann A.M."/>
            <person name="Op den Camp H."/>
            <person name="Overmann J."/>
            <person name="Amann R."/>
            <person name="Jetten M.S.M."/>
            <person name="Mascher T."/>
            <person name="Medema M.H."/>
            <person name="Devos D.P."/>
            <person name="Kaster A.-K."/>
            <person name="Ovreas L."/>
            <person name="Rohde M."/>
            <person name="Galperin M.Y."/>
            <person name="Jogler C."/>
        </authorList>
    </citation>
    <scope>NUCLEOTIDE SEQUENCE [LARGE SCALE GENOMIC DNA]</scope>
    <source>
        <strain evidence="1 2">Enr10</strain>
    </source>
</reference>
<accession>A0A517Q1H3</accession>
<sequence>MQLSAGDSFLMASRLPAPEQMEFFMTAQKEQVTIKTEIENRVNDRFDSIANKRGYWKSGSTRQSGIETAVNEAVIALCEVVNDKSQDAQDYDYPSCISWLCSQGESMINEVLTRAVNRGIDRSLHRTDRGKTKVRLEAASSLADGSTLDPSEVAYAQELKERFINQIAKLPPELLEILCILKNSDYPLTDMKQLAAKNGIPYSTFSDRSKKLFSKLSSFVEIERSSRMRKDESNA</sequence>
<dbReference type="Proteomes" id="UP000315647">
    <property type="component" value="Chromosome"/>
</dbReference>
<proteinExistence type="predicted"/>
<organism evidence="1 2">
    <name type="scientific">Gimesia panareensis</name>
    <dbReference type="NCBI Taxonomy" id="2527978"/>
    <lineage>
        <taxon>Bacteria</taxon>
        <taxon>Pseudomonadati</taxon>
        <taxon>Planctomycetota</taxon>
        <taxon>Planctomycetia</taxon>
        <taxon>Planctomycetales</taxon>
        <taxon>Planctomycetaceae</taxon>
        <taxon>Gimesia</taxon>
    </lineage>
</organism>